<evidence type="ECO:0000256" key="8">
    <source>
        <dbReference type="ARBA" id="ARBA00023180"/>
    </source>
</evidence>
<evidence type="ECO:0000256" key="2">
    <source>
        <dbReference type="ARBA" id="ARBA00006339"/>
    </source>
</evidence>
<protein>
    <recommendedName>
        <fullName evidence="9">Carbohydrate sulfotransferase</fullName>
        <ecNumber evidence="9">2.8.2.-</ecNumber>
    </recommendedName>
</protein>
<gene>
    <name evidence="10" type="ORF">BaRGS_00018026</name>
</gene>
<accession>A0ABD0KVJ9</accession>
<dbReference type="InterPro" id="IPR005331">
    <property type="entry name" value="Sulfotransferase"/>
</dbReference>
<dbReference type="GO" id="GO:0000139">
    <property type="term" value="C:Golgi membrane"/>
    <property type="evidence" value="ECO:0007669"/>
    <property type="project" value="UniProtKB-SubCell"/>
</dbReference>
<evidence type="ECO:0000313" key="11">
    <source>
        <dbReference type="Proteomes" id="UP001519460"/>
    </source>
</evidence>
<feature type="non-terminal residue" evidence="10">
    <location>
        <position position="1"/>
    </location>
</feature>
<dbReference type="PANTHER" id="PTHR12137">
    <property type="entry name" value="CARBOHYDRATE SULFOTRANSFERASE"/>
    <property type="match status" value="1"/>
</dbReference>
<keyword evidence="4 9" id="KW-0812">Transmembrane</keyword>
<dbReference type="AlphaFoldDB" id="A0ABD0KVJ9"/>
<dbReference type="EC" id="2.8.2.-" evidence="9"/>
<keyword evidence="5 9" id="KW-1133">Transmembrane helix</keyword>
<keyword evidence="6 9" id="KW-0333">Golgi apparatus</keyword>
<evidence type="ECO:0000256" key="5">
    <source>
        <dbReference type="ARBA" id="ARBA00022989"/>
    </source>
</evidence>
<comment type="subcellular location">
    <subcellularLocation>
        <location evidence="1 9">Golgi apparatus membrane</location>
        <topology evidence="1 9">Single-pass type II membrane protein</topology>
    </subcellularLocation>
</comment>
<keyword evidence="3 9" id="KW-0808">Transferase</keyword>
<reference evidence="10 11" key="1">
    <citation type="journal article" date="2023" name="Sci. Data">
        <title>Genome assembly of the Korean intertidal mud-creeper Batillaria attramentaria.</title>
        <authorList>
            <person name="Patra A.K."/>
            <person name="Ho P.T."/>
            <person name="Jun S."/>
            <person name="Lee S.J."/>
            <person name="Kim Y."/>
            <person name="Won Y.J."/>
        </authorList>
    </citation>
    <scope>NUCLEOTIDE SEQUENCE [LARGE SCALE GENOMIC DNA]</scope>
    <source>
        <strain evidence="10">Wonlab-2016</strain>
    </source>
</reference>
<name>A0ABD0KVJ9_9CAEN</name>
<keyword evidence="11" id="KW-1185">Reference proteome</keyword>
<dbReference type="Pfam" id="PF03567">
    <property type="entry name" value="Sulfotransfer_2"/>
    <property type="match status" value="1"/>
</dbReference>
<dbReference type="InterPro" id="IPR018011">
    <property type="entry name" value="Carb_sulfotrans_8-10"/>
</dbReference>
<evidence type="ECO:0000256" key="6">
    <source>
        <dbReference type="ARBA" id="ARBA00023034"/>
    </source>
</evidence>
<organism evidence="10 11">
    <name type="scientific">Batillaria attramentaria</name>
    <dbReference type="NCBI Taxonomy" id="370345"/>
    <lineage>
        <taxon>Eukaryota</taxon>
        <taxon>Metazoa</taxon>
        <taxon>Spiralia</taxon>
        <taxon>Lophotrochozoa</taxon>
        <taxon>Mollusca</taxon>
        <taxon>Gastropoda</taxon>
        <taxon>Caenogastropoda</taxon>
        <taxon>Sorbeoconcha</taxon>
        <taxon>Cerithioidea</taxon>
        <taxon>Batillariidae</taxon>
        <taxon>Batillaria</taxon>
    </lineage>
</organism>
<evidence type="ECO:0000256" key="4">
    <source>
        <dbReference type="ARBA" id="ARBA00022692"/>
    </source>
</evidence>
<proteinExistence type="inferred from homology"/>
<comment type="similarity">
    <text evidence="2 9">Belongs to the sulfotransferase 2 family.</text>
</comment>
<sequence length="414" mass="47991">MAVGGVRRAVLTATALTACVIIFVSFYAPDWRPTGYVSYECHIALPYAMAKTFLFLQNMKRFIVDAEKKLVYCFVAKTGTSFWKRVFNIIAGRNKGNLLFNISSRGIHRQRNPFEKFATTLNTMSFPRQYAFFQSATKFLFVRDPYERLYSGYIDRFFSVTDLLNVMSKRFSQFDVTSERPPRAKRPRRNGDETACHQHVNLTFVEFIQYVTESGPRRANMHFKPVHLLCLPCLLDYDFIGKMETFRDDTIAILTSAGIDPDDVFGDGSSFEENSDLNILHDVSARSFLMFRRYARCFTRFQILRRTWVTFQIRGYLSVKYTFPLSEREAETVTLDQFLELVYDAYRRSVPHDITKKQRHLAVVEAFSSVPRSLLQAVQAYVQTDCDLFGYECSVDLRFPPKPARKLVFNIGSL</sequence>
<comment type="caution">
    <text evidence="10">The sequence shown here is derived from an EMBL/GenBank/DDBJ whole genome shotgun (WGS) entry which is preliminary data.</text>
</comment>
<keyword evidence="9" id="KW-0735">Signal-anchor</keyword>
<dbReference type="PROSITE" id="PS51257">
    <property type="entry name" value="PROKAR_LIPOPROTEIN"/>
    <property type="match status" value="1"/>
</dbReference>
<dbReference type="Proteomes" id="UP001519460">
    <property type="component" value="Unassembled WGS sequence"/>
</dbReference>
<feature type="transmembrane region" description="Helical" evidence="9">
    <location>
        <begin position="9"/>
        <end position="28"/>
    </location>
</feature>
<evidence type="ECO:0000256" key="3">
    <source>
        <dbReference type="ARBA" id="ARBA00022679"/>
    </source>
</evidence>
<dbReference type="PANTHER" id="PTHR12137:SF54">
    <property type="entry name" value="CARBOHYDRATE SULFOTRANSFERASE"/>
    <property type="match status" value="1"/>
</dbReference>
<evidence type="ECO:0000256" key="9">
    <source>
        <dbReference type="RuleBase" id="RU364020"/>
    </source>
</evidence>
<dbReference type="GO" id="GO:0008146">
    <property type="term" value="F:sulfotransferase activity"/>
    <property type="evidence" value="ECO:0007669"/>
    <property type="project" value="UniProtKB-ARBA"/>
</dbReference>
<evidence type="ECO:0000256" key="7">
    <source>
        <dbReference type="ARBA" id="ARBA00023136"/>
    </source>
</evidence>
<keyword evidence="7 9" id="KW-0472">Membrane</keyword>
<evidence type="ECO:0000256" key="1">
    <source>
        <dbReference type="ARBA" id="ARBA00004323"/>
    </source>
</evidence>
<evidence type="ECO:0000313" key="10">
    <source>
        <dbReference type="EMBL" id="KAK7490797.1"/>
    </source>
</evidence>
<keyword evidence="9" id="KW-0119">Carbohydrate metabolism</keyword>
<keyword evidence="8 9" id="KW-0325">Glycoprotein</keyword>
<dbReference type="EMBL" id="JACVVK020000123">
    <property type="protein sequence ID" value="KAK7490797.1"/>
    <property type="molecule type" value="Genomic_DNA"/>
</dbReference>